<dbReference type="Proteomes" id="UP000238523">
    <property type="component" value="Chromosome"/>
</dbReference>
<keyword evidence="2" id="KW-0472">Membrane</keyword>
<feature type="transmembrane region" description="Helical" evidence="2">
    <location>
        <begin position="241"/>
        <end position="257"/>
    </location>
</feature>
<evidence type="ECO:0000313" key="5">
    <source>
        <dbReference type="Proteomes" id="UP000238523"/>
    </source>
</evidence>
<evidence type="ECO:0000256" key="2">
    <source>
        <dbReference type="SAM" id="Phobius"/>
    </source>
</evidence>
<feature type="transmembrane region" description="Helical" evidence="2">
    <location>
        <begin position="301"/>
        <end position="322"/>
    </location>
</feature>
<feature type="transmembrane region" description="Helical" evidence="2">
    <location>
        <begin position="328"/>
        <end position="350"/>
    </location>
</feature>
<feature type="transmembrane region" description="Helical" evidence="2">
    <location>
        <begin position="154"/>
        <end position="174"/>
    </location>
</feature>
<dbReference type="PANTHER" id="PTHR23028">
    <property type="entry name" value="ACETYLTRANSFERASE"/>
    <property type="match status" value="1"/>
</dbReference>
<evidence type="ECO:0000259" key="3">
    <source>
        <dbReference type="Pfam" id="PF01757"/>
    </source>
</evidence>
<dbReference type="InterPro" id="IPR002656">
    <property type="entry name" value="Acyl_transf_3_dom"/>
</dbReference>
<keyword evidence="2" id="KW-1133">Transmembrane helix</keyword>
<feature type="transmembrane region" description="Helical" evidence="2">
    <location>
        <begin position="181"/>
        <end position="199"/>
    </location>
</feature>
<feature type="transmembrane region" description="Helical" evidence="2">
    <location>
        <begin position="88"/>
        <end position="108"/>
    </location>
</feature>
<keyword evidence="2" id="KW-0812">Transmembrane</keyword>
<dbReference type="GO" id="GO:0000271">
    <property type="term" value="P:polysaccharide biosynthetic process"/>
    <property type="evidence" value="ECO:0007669"/>
    <property type="project" value="TreeGrafter"/>
</dbReference>
<feature type="transmembrane region" description="Helical" evidence="2">
    <location>
        <begin position="115"/>
        <end position="134"/>
    </location>
</feature>
<dbReference type="GO" id="GO:0016747">
    <property type="term" value="F:acyltransferase activity, transferring groups other than amino-acyl groups"/>
    <property type="evidence" value="ECO:0007669"/>
    <property type="project" value="InterPro"/>
</dbReference>
<sequence length="416" mass="44724">MKSFGAMLAGYGGFGPGFNFLRIALAFSIVFYHVLTNSGHWALAHGPVLWFLEYSLVPMFFALSGFLITGSAQRLSLENFLLNRALRIVPALAVDILVCAFIIGPAVTTLPLGEYFTDAGFFAYMLNIIGWAHFELPGVFSGHPVPQVNGALWTIPWEINCYIIMSVMMVTGVVRRAVATVLLLAVFVVAGLAVEYLTFAEAGDVSGLHTLFVGRGAQLITAFLCGILAYQLRHRIPMSRMLFAACIAVALTAMLLLEMSATESVANRLVLMPVLTYITIYAGLSHLTLPKILEGGDYSYGVYLYHVPFIQLAIMLGPPILVGTVVGIVMLILMAGTIVLCVAAVSWHLIEKPILSLRKRYSLAARMIAAGEDRAVSGAKPAPAPTSNGTGACVSHAHQPLPASEFPGYGQNSQAQ</sequence>
<dbReference type="InterPro" id="IPR050879">
    <property type="entry name" value="Acyltransferase_3"/>
</dbReference>
<keyword evidence="4" id="KW-0808">Transferase</keyword>
<feature type="transmembrane region" description="Helical" evidence="2">
    <location>
        <begin position="20"/>
        <end position="36"/>
    </location>
</feature>
<dbReference type="EMBL" id="CP025012">
    <property type="protein sequence ID" value="AUW42396.1"/>
    <property type="molecule type" value="Genomic_DNA"/>
</dbReference>
<dbReference type="Pfam" id="PF01757">
    <property type="entry name" value="Acyl_transf_3"/>
    <property type="match status" value="1"/>
</dbReference>
<feature type="transmembrane region" description="Helical" evidence="2">
    <location>
        <begin position="211"/>
        <end position="229"/>
    </location>
</feature>
<dbReference type="PANTHER" id="PTHR23028:SF53">
    <property type="entry name" value="ACYL_TRANSF_3 DOMAIN-CONTAINING PROTEIN"/>
    <property type="match status" value="1"/>
</dbReference>
<organism evidence="4 5">
    <name type="scientific">Rhizobium leguminosarum</name>
    <dbReference type="NCBI Taxonomy" id="384"/>
    <lineage>
        <taxon>Bacteria</taxon>
        <taxon>Pseudomonadati</taxon>
        <taxon>Pseudomonadota</taxon>
        <taxon>Alphaproteobacteria</taxon>
        <taxon>Hyphomicrobiales</taxon>
        <taxon>Rhizobiaceae</taxon>
        <taxon>Rhizobium/Agrobacterium group</taxon>
        <taxon>Rhizobium</taxon>
    </lineage>
</organism>
<reference evidence="4 5" key="1">
    <citation type="submission" date="2017-11" db="EMBL/GenBank/DDBJ databases">
        <title>Complete genome of Rhizobium leguminosarum Norway, an ineffective micro-symbiont.</title>
        <authorList>
            <person name="Hoffrichter A."/>
            <person name="Liang J."/>
            <person name="Brachmann A."/>
            <person name="Marin M."/>
        </authorList>
    </citation>
    <scope>NUCLEOTIDE SEQUENCE [LARGE SCALE GENOMIC DNA]</scope>
    <source>
        <strain evidence="4 5">Norway</strain>
    </source>
</reference>
<evidence type="ECO:0000313" key="4">
    <source>
        <dbReference type="EMBL" id="AUW42396.1"/>
    </source>
</evidence>
<feature type="transmembrane region" description="Helical" evidence="2">
    <location>
        <begin position="48"/>
        <end position="68"/>
    </location>
</feature>
<feature type="domain" description="Acyltransferase 3" evidence="3">
    <location>
        <begin position="17"/>
        <end position="343"/>
    </location>
</feature>
<dbReference type="AlphaFoldDB" id="A0A2K9Z2F6"/>
<evidence type="ECO:0000256" key="1">
    <source>
        <dbReference type="SAM" id="MobiDB-lite"/>
    </source>
</evidence>
<feature type="region of interest" description="Disordered" evidence="1">
    <location>
        <begin position="377"/>
        <end position="416"/>
    </location>
</feature>
<protein>
    <submittedName>
        <fullName evidence="4">Acyltransferase</fullName>
    </submittedName>
</protein>
<name>A0A2K9Z2F6_RHILE</name>
<proteinExistence type="predicted"/>
<gene>
    <name evidence="4" type="ORF">CUJ84_Chr002028</name>
</gene>
<accession>A0A2K9Z2F6</accession>
<dbReference type="RefSeq" id="WP_105006000.1">
    <property type="nucleotide sequence ID" value="NZ_CP025012.1"/>
</dbReference>
<dbReference type="GO" id="GO:0016020">
    <property type="term" value="C:membrane"/>
    <property type="evidence" value="ECO:0007669"/>
    <property type="project" value="TreeGrafter"/>
</dbReference>
<feature type="transmembrane region" description="Helical" evidence="2">
    <location>
        <begin position="269"/>
        <end position="289"/>
    </location>
</feature>
<keyword evidence="4" id="KW-0012">Acyltransferase</keyword>